<evidence type="ECO:0000256" key="1">
    <source>
        <dbReference type="SAM" id="Coils"/>
    </source>
</evidence>
<name>A0A9N8MGS4_9FLAO</name>
<keyword evidence="4" id="KW-1185">Reference proteome</keyword>
<evidence type="ECO:0000313" key="3">
    <source>
        <dbReference type="EMBL" id="CAD7806899.1"/>
    </source>
</evidence>
<dbReference type="EMBL" id="CAJIMS010000001">
    <property type="protein sequence ID" value="CAD7806899.1"/>
    <property type="molecule type" value="Genomic_DNA"/>
</dbReference>
<organism evidence="3 4">
    <name type="scientific">Chryseobacterium aquaeductus</name>
    <dbReference type="NCBI Taxonomy" id="2675056"/>
    <lineage>
        <taxon>Bacteria</taxon>
        <taxon>Pseudomonadati</taxon>
        <taxon>Bacteroidota</taxon>
        <taxon>Flavobacteriia</taxon>
        <taxon>Flavobacteriales</taxon>
        <taxon>Weeksellaceae</taxon>
        <taxon>Chryseobacterium group</taxon>
        <taxon>Chryseobacterium</taxon>
    </lineage>
</organism>
<comment type="caution">
    <text evidence="3">The sequence shown here is derived from an EMBL/GenBank/DDBJ whole genome shotgun (WGS) entry which is preliminary data.</text>
</comment>
<proteinExistence type="predicted"/>
<feature type="transmembrane region" description="Helical" evidence="2">
    <location>
        <begin position="361"/>
        <end position="386"/>
    </location>
</feature>
<keyword evidence="2" id="KW-0812">Transmembrane</keyword>
<feature type="coiled-coil region" evidence="1">
    <location>
        <begin position="431"/>
        <end position="486"/>
    </location>
</feature>
<feature type="transmembrane region" description="Helical" evidence="2">
    <location>
        <begin position="489"/>
        <end position="522"/>
    </location>
</feature>
<protein>
    <submittedName>
        <fullName evidence="3">Uncharacterized protein</fullName>
    </submittedName>
</protein>
<evidence type="ECO:0000256" key="2">
    <source>
        <dbReference type="SAM" id="Phobius"/>
    </source>
</evidence>
<dbReference type="AlphaFoldDB" id="A0A9N8MGS4"/>
<dbReference type="RefSeq" id="WP_162087971.1">
    <property type="nucleotide sequence ID" value="NZ_CAJIMS010000001.1"/>
</dbReference>
<sequence length="609" mass="70090">MQKFKQFLASLLPTFRKRDELARSKDFLQRLINSETEDLRKLALTKIPQKISIFEFKDSSIARFISELNAIKNKHLAQCKNFKTDLRRYLNFVLLEDKSNEIMAVVEQKELAEEKLRLHQLHQNHSDLLASDIHTTQSDIASKKLHSEALKATDHLKIVKMKGTAIHLAHAEHERLKDLSIENPKKALEQFVSLPKELEAPHYPDAPEFDLNVNVGVSNESNTNATSSFDVKSTPKDAATAQKKTEKIADKLANFARKIEFTKPVDEFTLLSNHLEKQMTYGYRFGEIYNEEETPEEDIVLENNTSQSIHIPPIKENSVLATVEKKEVYIINGINLLAVIPETIIMATAVSFIFHVDHESWEFYLMGMAFLLFSKIISILFINPVLKYFKSNGQLFRIKKMAVNRLMFTVFVLSFLYCISVSNLFLEMSYNEQLTQKYVLLKKEYVSATKNTVLQDDASIVSAQEMKDNEQQLKRLKDKLFVANDEPTLLQIITICCTMAITLLCSSLLNAIGFILGTSLFLRRKLEKTTNSITHLQALFDTTRTELGLFRAKSHRIIRLYFELEYLHRLTDNNLSPHTTIHQSKNFEETFLPLNGKNRSSNNYQNHTS</sequence>
<gene>
    <name evidence="3" type="ORF">CHRY9390_01582</name>
</gene>
<keyword evidence="1" id="KW-0175">Coiled coil</keyword>
<reference evidence="3" key="1">
    <citation type="submission" date="2020-12" db="EMBL/GenBank/DDBJ databases">
        <authorList>
            <person name="Rodrigo-Torres L."/>
            <person name="Arahal R. D."/>
            <person name="Lucena T."/>
        </authorList>
    </citation>
    <scope>NUCLEOTIDE SEQUENCE</scope>
    <source>
        <strain evidence="3">CECT 9390</strain>
    </source>
</reference>
<dbReference type="Proteomes" id="UP000662618">
    <property type="component" value="Unassembled WGS sequence"/>
</dbReference>
<accession>A0A9N8MGS4</accession>
<keyword evidence="2" id="KW-1133">Transmembrane helix</keyword>
<feature type="transmembrane region" description="Helical" evidence="2">
    <location>
        <begin position="406"/>
        <end position="426"/>
    </location>
</feature>
<evidence type="ECO:0000313" key="4">
    <source>
        <dbReference type="Proteomes" id="UP000662618"/>
    </source>
</evidence>
<feature type="transmembrane region" description="Helical" evidence="2">
    <location>
        <begin position="334"/>
        <end position="355"/>
    </location>
</feature>
<keyword evidence="2" id="KW-0472">Membrane</keyword>